<dbReference type="InterPro" id="IPR050368">
    <property type="entry name" value="ClC-type_chloride_channel"/>
</dbReference>
<dbReference type="PANTHER" id="PTHR43427">
    <property type="entry name" value="CHLORIDE CHANNEL PROTEIN CLC-E"/>
    <property type="match status" value="1"/>
</dbReference>
<feature type="transmembrane region" description="Helical" evidence="5">
    <location>
        <begin position="234"/>
        <end position="252"/>
    </location>
</feature>
<gene>
    <name evidence="6" type="ORF">SAMN05216273_11390</name>
</gene>
<dbReference type="Gene3D" id="1.10.3080.10">
    <property type="entry name" value="Clc chloride channel"/>
    <property type="match status" value="1"/>
</dbReference>
<evidence type="ECO:0000256" key="2">
    <source>
        <dbReference type="ARBA" id="ARBA00022692"/>
    </source>
</evidence>
<evidence type="ECO:0000313" key="6">
    <source>
        <dbReference type="EMBL" id="SDM11602.1"/>
    </source>
</evidence>
<feature type="transmembrane region" description="Helical" evidence="5">
    <location>
        <begin position="196"/>
        <end position="214"/>
    </location>
</feature>
<sequence length="434" mass="47530">MTKNNKTLFRILKIRFHIFFRKYPSSIFILKWLFISLVTGILIGSASAFFLKSLEWVTDFRENNQWIIFLLPLGGFLVGLLYHYYGKDVEKGNNLLIDNIHHSGKTIPFKMAPFVYLGTIITHLFGGSAGREGTALQMAAAIADQFSKPFRLTKDERKILIIASISAGFGSVFGTPLAGAIFGLEVFLIGRIRYNSLFPAIAASVIADLVTKFWKAHHTHYHIDFVPEISFLNILYAVLAGIFFGICAAIFSKSLHKTSLFFKSKIPYAPLRPLVGGIIVASAVFLAGTTKYIGLGIPTILQSFDQQLQAYDFAVKMIFTIITLAAGFKGGEVTPLFFIGAALGNALAFVIPLPLALLAGIGFVAVFSGATNTPIACTIMAIELFGIECGVYAAIACTVSYLFSGKNSIYQSQIIGEPKNIRFTIDIGKKLNEL</sequence>
<evidence type="ECO:0000256" key="1">
    <source>
        <dbReference type="ARBA" id="ARBA00004141"/>
    </source>
</evidence>
<proteinExistence type="predicted"/>
<feature type="transmembrane region" description="Helical" evidence="5">
    <location>
        <begin position="28"/>
        <end position="51"/>
    </location>
</feature>
<organism evidence="6 7">
    <name type="scientific">Chryseobacterium taihuense</name>
    <dbReference type="NCBI Taxonomy" id="1141221"/>
    <lineage>
        <taxon>Bacteria</taxon>
        <taxon>Pseudomonadati</taxon>
        <taxon>Bacteroidota</taxon>
        <taxon>Flavobacteriia</taxon>
        <taxon>Flavobacteriales</taxon>
        <taxon>Weeksellaceae</taxon>
        <taxon>Chryseobacterium group</taxon>
        <taxon>Chryseobacterium</taxon>
    </lineage>
</organism>
<protein>
    <submittedName>
        <fullName evidence="6">H+/Cl-antiporter ClcA</fullName>
    </submittedName>
</protein>
<feature type="transmembrane region" description="Helical" evidence="5">
    <location>
        <begin position="66"/>
        <end position="86"/>
    </location>
</feature>
<name>A0ABY0QYM3_9FLAO</name>
<reference evidence="6 7" key="1">
    <citation type="submission" date="2016-10" db="EMBL/GenBank/DDBJ databases">
        <authorList>
            <person name="Varghese N."/>
            <person name="Submissions S."/>
        </authorList>
    </citation>
    <scope>NUCLEOTIDE SEQUENCE [LARGE SCALE GENOMIC DNA]</scope>
    <source>
        <strain evidence="6 7">CGMCC 1.10941</strain>
    </source>
</reference>
<dbReference type="PANTHER" id="PTHR43427:SF12">
    <property type="entry name" value="CHLORIDE TRANSPORTER"/>
    <property type="match status" value="1"/>
</dbReference>
<keyword evidence="4 5" id="KW-0472">Membrane</keyword>
<dbReference type="InterPro" id="IPR001807">
    <property type="entry name" value="ClC"/>
</dbReference>
<dbReference type="Pfam" id="PF00654">
    <property type="entry name" value="Voltage_CLC"/>
    <property type="match status" value="1"/>
</dbReference>
<feature type="transmembrane region" description="Helical" evidence="5">
    <location>
        <begin position="313"/>
        <end position="331"/>
    </location>
</feature>
<dbReference type="InterPro" id="IPR014743">
    <property type="entry name" value="Cl-channel_core"/>
</dbReference>
<dbReference type="Proteomes" id="UP000199242">
    <property type="component" value="Unassembled WGS sequence"/>
</dbReference>
<accession>A0ABY0QYM3</accession>
<keyword evidence="7" id="KW-1185">Reference proteome</keyword>
<evidence type="ECO:0000256" key="5">
    <source>
        <dbReference type="SAM" id="Phobius"/>
    </source>
</evidence>
<comment type="caution">
    <text evidence="6">The sequence shown here is derived from an EMBL/GenBank/DDBJ whole genome shotgun (WGS) entry which is preliminary data.</text>
</comment>
<dbReference type="SUPFAM" id="SSF81340">
    <property type="entry name" value="Clc chloride channel"/>
    <property type="match status" value="1"/>
</dbReference>
<evidence type="ECO:0000256" key="3">
    <source>
        <dbReference type="ARBA" id="ARBA00022989"/>
    </source>
</evidence>
<evidence type="ECO:0000256" key="4">
    <source>
        <dbReference type="ARBA" id="ARBA00023136"/>
    </source>
</evidence>
<feature type="transmembrane region" description="Helical" evidence="5">
    <location>
        <begin position="379"/>
        <end position="403"/>
    </location>
</feature>
<keyword evidence="2 5" id="KW-0812">Transmembrane</keyword>
<dbReference type="EMBL" id="FNHD01000013">
    <property type="protein sequence ID" value="SDM11602.1"/>
    <property type="molecule type" value="Genomic_DNA"/>
</dbReference>
<feature type="transmembrane region" description="Helical" evidence="5">
    <location>
        <begin position="273"/>
        <end position="293"/>
    </location>
</feature>
<feature type="transmembrane region" description="Helical" evidence="5">
    <location>
        <begin position="343"/>
        <end position="367"/>
    </location>
</feature>
<keyword evidence="3 5" id="KW-1133">Transmembrane helix</keyword>
<dbReference type="RefSeq" id="WP_089744825.1">
    <property type="nucleotide sequence ID" value="NZ_FNHD01000013.1"/>
</dbReference>
<dbReference type="PRINTS" id="PR00762">
    <property type="entry name" value="CLCHANNEL"/>
</dbReference>
<feature type="transmembrane region" description="Helical" evidence="5">
    <location>
        <begin position="159"/>
        <end position="184"/>
    </location>
</feature>
<evidence type="ECO:0000313" key="7">
    <source>
        <dbReference type="Proteomes" id="UP000199242"/>
    </source>
</evidence>
<dbReference type="CDD" id="cd03682">
    <property type="entry name" value="ClC_sycA_like"/>
    <property type="match status" value="1"/>
</dbReference>
<comment type="subcellular location">
    <subcellularLocation>
        <location evidence="1">Membrane</location>
        <topology evidence="1">Multi-pass membrane protein</topology>
    </subcellularLocation>
</comment>